<protein>
    <submittedName>
        <fullName evidence="2">Uncharacterized protein</fullName>
    </submittedName>
</protein>
<dbReference type="STRING" id="135208.A0A4Z0A657"/>
<sequence length="209" mass="23213">MYRPSPSRPPSIRSRSKLADDRIELYHPTGSPVFGGRTISAADKRAASRASRASGRTSPTDTLSISDESLNLGHVESHIEDINAPFGLRELEMGWQFFQPYLKSKGYILRPRYWPGWIGSWVGTDRDPLSCEDSIVVVRIPLPPCPVLTPLSPCQGLDRDRRHPRGRQQADLIKVHTPLAPPAAAFGHWLSMSLWGGSADEGGREGWTY</sequence>
<reference evidence="2 3" key="1">
    <citation type="submission" date="2019-02" db="EMBL/GenBank/DDBJ databases">
        <title>Genome sequencing of the rare red list fungi Hericium alpestre (H. flagellum).</title>
        <authorList>
            <person name="Buettner E."/>
            <person name="Kellner H."/>
        </authorList>
    </citation>
    <scope>NUCLEOTIDE SEQUENCE [LARGE SCALE GENOMIC DNA]</scope>
    <source>
        <strain evidence="2 3">DSM 108284</strain>
    </source>
</reference>
<organism evidence="2 3">
    <name type="scientific">Hericium alpestre</name>
    <dbReference type="NCBI Taxonomy" id="135208"/>
    <lineage>
        <taxon>Eukaryota</taxon>
        <taxon>Fungi</taxon>
        <taxon>Dikarya</taxon>
        <taxon>Basidiomycota</taxon>
        <taxon>Agaricomycotina</taxon>
        <taxon>Agaricomycetes</taxon>
        <taxon>Russulales</taxon>
        <taxon>Hericiaceae</taxon>
        <taxon>Hericium</taxon>
    </lineage>
</organism>
<dbReference type="OrthoDB" id="5987198at2759"/>
<name>A0A4Z0A657_9AGAM</name>
<dbReference type="AlphaFoldDB" id="A0A4Z0A657"/>
<gene>
    <name evidence="2" type="ORF">EWM64_g2624</name>
</gene>
<dbReference type="EMBL" id="SFCI01000217">
    <property type="protein sequence ID" value="TFY81389.1"/>
    <property type="molecule type" value="Genomic_DNA"/>
</dbReference>
<evidence type="ECO:0000313" key="2">
    <source>
        <dbReference type="EMBL" id="TFY81389.1"/>
    </source>
</evidence>
<dbReference type="Proteomes" id="UP000298061">
    <property type="component" value="Unassembled WGS sequence"/>
</dbReference>
<evidence type="ECO:0000256" key="1">
    <source>
        <dbReference type="SAM" id="MobiDB-lite"/>
    </source>
</evidence>
<keyword evidence="3" id="KW-1185">Reference proteome</keyword>
<evidence type="ECO:0000313" key="3">
    <source>
        <dbReference type="Proteomes" id="UP000298061"/>
    </source>
</evidence>
<proteinExistence type="predicted"/>
<accession>A0A4Z0A657</accession>
<feature type="region of interest" description="Disordered" evidence="1">
    <location>
        <begin position="45"/>
        <end position="65"/>
    </location>
</feature>
<comment type="caution">
    <text evidence="2">The sequence shown here is derived from an EMBL/GenBank/DDBJ whole genome shotgun (WGS) entry which is preliminary data.</text>
</comment>